<evidence type="ECO:0000313" key="3">
    <source>
        <dbReference type="Proteomes" id="UP000270581"/>
    </source>
</evidence>
<dbReference type="RefSeq" id="WP_075936666.1">
    <property type="nucleotide sequence ID" value="NZ_BDJH01000002.1"/>
</dbReference>
<dbReference type="PANTHER" id="PTHR13939:SF0">
    <property type="entry name" value="NMN AMIDOHYDROLASE-LIKE PROTEIN YFAY"/>
    <property type="match status" value="1"/>
</dbReference>
<dbReference type="EMBL" id="RJJC01000001">
    <property type="protein sequence ID" value="RNJ26653.1"/>
    <property type="molecule type" value="Genomic_DNA"/>
</dbReference>
<dbReference type="AlphaFoldDB" id="A0AAJ4R8V1"/>
<gene>
    <name evidence="2" type="ORF">Nmn1133_08195</name>
</gene>
<evidence type="ECO:0000313" key="2">
    <source>
        <dbReference type="EMBL" id="RNJ26653.1"/>
    </source>
</evidence>
<comment type="caution">
    <text evidence="2">The sequence shown here is derived from an EMBL/GenBank/DDBJ whole genome shotgun (WGS) entry which is preliminary data.</text>
</comment>
<dbReference type="Gene3D" id="3.40.980.10">
    <property type="entry name" value="MoaB/Mog-like domain"/>
    <property type="match status" value="1"/>
</dbReference>
<dbReference type="InterPro" id="IPR050101">
    <property type="entry name" value="CinA"/>
</dbReference>
<protein>
    <submittedName>
        <fullName evidence="2">Competence/damage-inducible protein A</fullName>
    </submittedName>
</protein>
<organism evidence="2 3">
    <name type="scientific">Halosegnis longus</name>
    <dbReference type="NCBI Taxonomy" id="2216012"/>
    <lineage>
        <taxon>Archaea</taxon>
        <taxon>Methanobacteriati</taxon>
        <taxon>Methanobacteriota</taxon>
        <taxon>Stenosarchaea group</taxon>
        <taxon>Halobacteria</taxon>
        <taxon>Halobacteriales</taxon>
        <taxon>Natronomonadaceae</taxon>
        <taxon>Halosegnis</taxon>
    </lineage>
</organism>
<dbReference type="InterPro" id="IPR001453">
    <property type="entry name" value="MoaB/Mog_dom"/>
</dbReference>
<accession>A0AAJ4R8V1</accession>
<keyword evidence="3" id="KW-1185">Reference proteome</keyword>
<dbReference type="NCBIfam" id="TIGR00177">
    <property type="entry name" value="molyb_syn"/>
    <property type="match status" value="1"/>
</dbReference>
<evidence type="ECO:0000259" key="1">
    <source>
        <dbReference type="SMART" id="SM00852"/>
    </source>
</evidence>
<dbReference type="PANTHER" id="PTHR13939">
    <property type="entry name" value="NICOTINAMIDE-NUCLEOTIDE AMIDOHYDROLASE PNCC"/>
    <property type="match status" value="1"/>
</dbReference>
<dbReference type="SMART" id="SM00852">
    <property type="entry name" value="MoCF_biosynth"/>
    <property type="match status" value="1"/>
</dbReference>
<name>A0AAJ4R8V1_9EURY</name>
<dbReference type="CDD" id="cd00885">
    <property type="entry name" value="cinA"/>
    <property type="match status" value="1"/>
</dbReference>
<dbReference type="Proteomes" id="UP000270581">
    <property type="component" value="Unassembled WGS sequence"/>
</dbReference>
<reference evidence="2 3" key="1">
    <citation type="submission" date="2018-11" db="EMBL/GenBank/DDBJ databases">
        <title>Genome sequences of Natronomonas sp. CBA1133.</title>
        <authorList>
            <person name="Roh S.W."/>
            <person name="Cha I.-T."/>
        </authorList>
    </citation>
    <scope>NUCLEOTIDE SEQUENCE [LARGE SCALE GENOMIC DNA]</scope>
    <source>
        <strain evidence="2 3">CBA1133</strain>
    </source>
</reference>
<dbReference type="Pfam" id="PF00994">
    <property type="entry name" value="MoCF_biosynth"/>
    <property type="match status" value="1"/>
</dbReference>
<proteinExistence type="predicted"/>
<dbReference type="InterPro" id="IPR036425">
    <property type="entry name" value="MoaB/Mog-like_dom_sf"/>
</dbReference>
<sequence length="227" mass="24361">MRAGILTVGDELLAGDTVDTNATWLAEQLTSRGVTVERITTVPDRTETIAELVAEYSDRYDAVVVTGGLGPTHDDVTMDGVAAAFGRELQTNEQALEWLEADGYSRGDLATGTADLPAGSDPLHNEAGVAPGCVVENVYVFPGVPGEMKAMFASVADRFAGTIRHVEHVTIDEPESALIERFTQLREQFGVKVGSYPGEMVRVKIEHEDESVVREAAAWLEANAVVS</sequence>
<feature type="domain" description="MoaB/Mog" evidence="1">
    <location>
        <begin position="4"/>
        <end position="163"/>
    </location>
</feature>
<dbReference type="SUPFAM" id="SSF53218">
    <property type="entry name" value="Molybdenum cofactor biosynthesis proteins"/>
    <property type="match status" value="1"/>
</dbReference>